<reference evidence="1 2" key="1">
    <citation type="submission" date="2024-09" db="EMBL/GenBank/DDBJ databases">
        <title>Rethinking Asexuality: The Enigmatic Case of Functional Sexual Genes in Lepraria (Stereocaulaceae).</title>
        <authorList>
            <person name="Doellman M."/>
            <person name="Sun Y."/>
            <person name="Barcenas-Pena A."/>
            <person name="Lumbsch H.T."/>
            <person name="Grewe F."/>
        </authorList>
    </citation>
    <scope>NUCLEOTIDE SEQUENCE [LARGE SCALE GENOMIC DNA]</scope>
    <source>
        <strain evidence="1 2">Grewe 0041</strain>
    </source>
</reference>
<organism evidence="1 2">
    <name type="scientific">Lepraria finkii</name>
    <dbReference type="NCBI Taxonomy" id="1340010"/>
    <lineage>
        <taxon>Eukaryota</taxon>
        <taxon>Fungi</taxon>
        <taxon>Dikarya</taxon>
        <taxon>Ascomycota</taxon>
        <taxon>Pezizomycotina</taxon>
        <taxon>Lecanoromycetes</taxon>
        <taxon>OSLEUM clade</taxon>
        <taxon>Lecanoromycetidae</taxon>
        <taxon>Lecanorales</taxon>
        <taxon>Lecanorineae</taxon>
        <taxon>Stereocaulaceae</taxon>
        <taxon>Lepraria</taxon>
    </lineage>
</organism>
<evidence type="ECO:0000313" key="2">
    <source>
        <dbReference type="Proteomes" id="UP001590951"/>
    </source>
</evidence>
<dbReference type="Proteomes" id="UP001590951">
    <property type="component" value="Unassembled WGS sequence"/>
</dbReference>
<comment type="caution">
    <text evidence="1">The sequence shown here is derived from an EMBL/GenBank/DDBJ whole genome shotgun (WGS) entry which is preliminary data.</text>
</comment>
<dbReference type="EMBL" id="JBHFEH010000016">
    <property type="protein sequence ID" value="KAL2054195.1"/>
    <property type="molecule type" value="Genomic_DNA"/>
</dbReference>
<proteinExistence type="predicted"/>
<evidence type="ECO:0000313" key="1">
    <source>
        <dbReference type="EMBL" id="KAL2054195.1"/>
    </source>
</evidence>
<keyword evidence="2" id="KW-1185">Reference proteome</keyword>
<gene>
    <name evidence="1" type="ORF">ABVK25_005336</name>
</gene>
<sequence length="164" mass="18492">MPMSEAWSWISEYLPRLWLVLHLAISTALFYVENLSILQLHHHAGQISLAEDRKAIQGALQENNSEFKRLTGVYKDVFFKGEFYVFQWNEIYVLLIGLVANLPDDPVLEPLVRDNWIGGIKTGGRLDASLETDICLCGRLGIHTMSSASVKTVVKALHRGELRG</sequence>
<name>A0ABR4B9C2_9LECA</name>
<protein>
    <submittedName>
        <fullName evidence="1">Uncharacterized protein</fullName>
    </submittedName>
</protein>
<accession>A0ABR4B9C2</accession>